<keyword evidence="1" id="KW-0472">Membrane</keyword>
<accession>A0A1M5LNL8</accession>
<dbReference type="Proteomes" id="UP000184522">
    <property type="component" value="Unassembled WGS sequence"/>
</dbReference>
<dbReference type="STRING" id="1089305.SAMN05444148_0675"/>
<dbReference type="EMBL" id="FQWS01000001">
    <property type="protein sequence ID" value="SHG66677.1"/>
    <property type="molecule type" value="Genomic_DNA"/>
</dbReference>
<sequence>MKKISPMVYVFVTTLLLVTITIMCAMDFPFNWVFYLTVLGQILVVVMVYKVLTDDYKTDKTFEHFYEDRPIQPVEVKAQNEEEKLRL</sequence>
<protein>
    <submittedName>
        <fullName evidence="2">Uncharacterized protein</fullName>
    </submittedName>
</protein>
<feature type="transmembrane region" description="Helical" evidence="1">
    <location>
        <begin position="32"/>
        <end position="52"/>
    </location>
</feature>
<evidence type="ECO:0000256" key="1">
    <source>
        <dbReference type="SAM" id="Phobius"/>
    </source>
</evidence>
<keyword evidence="3" id="KW-1185">Reference proteome</keyword>
<evidence type="ECO:0000313" key="3">
    <source>
        <dbReference type="Proteomes" id="UP000184522"/>
    </source>
</evidence>
<name>A0A1M5LNL8_9FLAO</name>
<reference evidence="3" key="1">
    <citation type="submission" date="2016-11" db="EMBL/GenBank/DDBJ databases">
        <authorList>
            <person name="Varghese N."/>
            <person name="Submissions S."/>
        </authorList>
    </citation>
    <scope>NUCLEOTIDE SEQUENCE [LARGE SCALE GENOMIC DNA]</scope>
    <source>
        <strain evidence="3">DSM 25330</strain>
    </source>
</reference>
<evidence type="ECO:0000313" key="2">
    <source>
        <dbReference type="EMBL" id="SHG66677.1"/>
    </source>
</evidence>
<feature type="transmembrane region" description="Helical" evidence="1">
    <location>
        <begin position="7"/>
        <end position="26"/>
    </location>
</feature>
<gene>
    <name evidence="2" type="ORF">SAMN05444148_0675</name>
</gene>
<keyword evidence="1" id="KW-1133">Transmembrane helix</keyword>
<proteinExistence type="predicted"/>
<dbReference type="AlphaFoldDB" id="A0A1M5LNL8"/>
<keyword evidence="1" id="KW-0812">Transmembrane</keyword>
<organism evidence="2 3">
    <name type="scientific">Winogradskyella jejuensis</name>
    <dbReference type="NCBI Taxonomy" id="1089305"/>
    <lineage>
        <taxon>Bacteria</taxon>
        <taxon>Pseudomonadati</taxon>
        <taxon>Bacteroidota</taxon>
        <taxon>Flavobacteriia</taxon>
        <taxon>Flavobacteriales</taxon>
        <taxon>Flavobacteriaceae</taxon>
        <taxon>Winogradskyella</taxon>
    </lineage>
</organism>